<gene>
    <name evidence="2" type="ORF">SAMN05660462_00111</name>
</gene>
<feature type="transmembrane region" description="Helical" evidence="1">
    <location>
        <begin position="405"/>
        <end position="426"/>
    </location>
</feature>
<dbReference type="SUPFAM" id="SSF53649">
    <property type="entry name" value="Alkaline phosphatase-like"/>
    <property type="match status" value="1"/>
</dbReference>
<feature type="transmembrane region" description="Helical" evidence="1">
    <location>
        <begin position="636"/>
        <end position="655"/>
    </location>
</feature>
<feature type="transmembrane region" description="Helical" evidence="1">
    <location>
        <begin position="495"/>
        <end position="517"/>
    </location>
</feature>
<dbReference type="OrthoDB" id="3199331at2"/>
<name>A0A1H3K2L2_9FIRM</name>
<feature type="transmembrane region" description="Helical" evidence="1">
    <location>
        <begin position="432"/>
        <end position="451"/>
    </location>
</feature>
<dbReference type="AlphaFoldDB" id="A0A1H3K2L2"/>
<feature type="transmembrane region" description="Helical" evidence="1">
    <location>
        <begin position="574"/>
        <end position="595"/>
    </location>
</feature>
<evidence type="ECO:0000313" key="2">
    <source>
        <dbReference type="EMBL" id="SDY46391.1"/>
    </source>
</evidence>
<dbReference type="Gene3D" id="3.40.720.10">
    <property type="entry name" value="Alkaline Phosphatase, subunit A"/>
    <property type="match status" value="1"/>
</dbReference>
<feature type="transmembrane region" description="Helical" evidence="1">
    <location>
        <begin position="547"/>
        <end position="565"/>
    </location>
</feature>
<dbReference type="RefSeq" id="WP_091725753.1">
    <property type="nucleotide sequence ID" value="NZ_FNQE01000001.1"/>
</dbReference>
<evidence type="ECO:0000313" key="3">
    <source>
        <dbReference type="Proteomes" id="UP000198625"/>
    </source>
</evidence>
<feature type="transmembrane region" description="Helical" evidence="1">
    <location>
        <begin position="692"/>
        <end position="710"/>
    </location>
</feature>
<dbReference type="EMBL" id="FNQE01000001">
    <property type="protein sequence ID" value="SDY46391.1"/>
    <property type="molecule type" value="Genomic_DNA"/>
</dbReference>
<feature type="transmembrane region" description="Helical" evidence="1">
    <location>
        <begin position="374"/>
        <end position="393"/>
    </location>
</feature>
<evidence type="ECO:0000256" key="1">
    <source>
        <dbReference type="SAM" id="Phobius"/>
    </source>
</evidence>
<feature type="transmembrane region" description="Helical" evidence="1">
    <location>
        <begin position="524"/>
        <end position="541"/>
    </location>
</feature>
<accession>A0A1H3K2L2</accession>
<keyword evidence="1" id="KW-0812">Transmembrane</keyword>
<keyword evidence="1" id="KW-1133">Transmembrane helix</keyword>
<dbReference type="InterPro" id="IPR017850">
    <property type="entry name" value="Alkaline_phosphatase_core_sf"/>
</dbReference>
<reference evidence="2 3" key="1">
    <citation type="submission" date="2016-10" db="EMBL/GenBank/DDBJ databases">
        <authorList>
            <person name="de Groot N.N."/>
        </authorList>
    </citation>
    <scope>NUCLEOTIDE SEQUENCE [LARGE SCALE GENOMIC DNA]</scope>
    <source>
        <strain evidence="2 3">DSM 21650</strain>
    </source>
</reference>
<organism evidence="2 3">
    <name type="scientific">Proteiniborus ethanoligenes</name>
    <dbReference type="NCBI Taxonomy" id="415015"/>
    <lineage>
        <taxon>Bacteria</taxon>
        <taxon>Bacillati</taxon>
        <taxon>Bacillota</taxon>
        <taxon>Clostridia</taxon>
        <taxon>Eubacteriales</taxon>
        <taxon>Proteiniborus</taxon>
    </lineage>
</organism>
<feature type="transmembrane region" description="Helical" evidence="1">
    <location>
        <begin position="458"/>
        <end position="475"/>
    </location>
</feature>
<feature type="transmembrane region" description="Helical" evidence="1">
    <location>
        <begin position="667"/>
        <end position="686"/>
    </location>
</feature>
<protein>
    <submittedName>
        <fullName evidence="2">Uncharacterized protein</fullName>
    </submittedName>
</protein>
<sequence length="716" mass="80102">MRSNLQKISIILAILVCLPLSSLLVYAEEMDEQNKVYLVIANRLSFYDIESMHNLKSIIDNGSIGLMNTRGVTGYRGAEGYITVNTSAKAYSTYDTANSFNLDKDTLPIYERRVGKIQGKYNIANIELNRLKSLNINNAYNPIIGALGDNLHNSGQKTAVFGNSDTADSFVRTNCLIPIDSKGLIDFGNVDNILINDSSYPFGLRTDFNKILAEIKDVQSEAALFVIETGDLNRLNMYNNELSDNMFLELRGQILKNIDGFIGELFQEIKNKNSMLIIISPNSPEERLDTSLLSPLIIWGGKEYKGILTSDTTRRQGIVTNLDVAPTITNFLKAEKNNFIGHVIKAINEKDNFSFINELNNRTNITSKLRSPYLKLYSILIILIIILGTITVYTKGIHSNRMKMIIKFSLLLIMSLPLVFLLSAFIYIKDYFIYFIFTFILLMIIMAIICFINSKHRLLVLFSIIYSSLVIDLLLGGKLLKYSILSYDPIIGARYFGIGNEYAGVILGVMVLMTAIYMEKSKGCKIFLSILPITIFIVSNPKMGANLGGTISILATAVIYIVYLYKIRIDLKKIIIVGTIFILFFIILGLIDIYANDNPTHLGGTLLLIIEKGPKSLLDIITRKAQMNIKLMKSSIWSKVLLITILSESCILIRYKKKIQSIVRENKYFSAGLFSAILGSTIGLLLNDSGVLLGAISNTYIIGTLMYLLLDNMMAA</sequence>
<keyword evidence="3" id="KW-1185">Reference proteome</keyword>
<dbReference type="Proteomes" id="UP000198625">
    <property type="component" value="Unassembled WGS sequence"/>
</dbReference>
<proteinExistence type="predicted"/>
<keyword evidence="1" id="KW-0472">Membrane</keyword>
<dbReference type="STRING" id="415015.SAMN05660462_00111"/>